<organism evidence="2 3">
    <name type="scientific">Nocardioides iriomotensis</name>
    <dbReference type="NCBI Taxonomy" id="715784"/>
    <lineage>
        <taxon>Bacteria</taxon>
        <taxon>Bacillati</taxon>
        <taxon>Actinomycetota</taxon>
        <taxon>Actinomycetes</taxon>
        <taxon>Propionibacteriales</taxon>
        <taxon>Nocardioidaceae</taxon>
        <taxon>Nocardioides</taxon>
    </lineage>
</organism>
<keyword evidence="3" id="KW-1185">Reference proteome</keyword>
<protein>
    <recommendedName>
        <fullName evidence="1">Aminoglycoside phosphotransferase domain-containing protein</fullName>
    </recommendedName>
</protein>
<comment type="caution">
    <text evidence="2">The sequence shown here is derived from an EMBL/GenBank/DDBJ whole genome shotgun (WGS) entry which is preliminary data.</text>
</comment>
<sequence length="379" mass="41364">MADRSLLGGADVSDEHLRAMVAHQLDTSPERLGELTCDVEEVAYDIPAITTAGRWWVRGTADTGDGEASFAFFVKAVQAWERSPVFQYVPEELREFAASSFPFRTEGAAYRSDLADRLPPGLRMPTAYDVHEIDDRSYALWLEAVPAVTATWDLDRYRRAARLLGRMAASRDVAPLALVGDFPFRVRDYVEGRLANQVVPALRSDVWQHPAIAATWDPELRERVLASLDHLAEWADEADALPPAATHGDACPNNLLVTPLDPDGFVLIDYGLWNALPVGFDLGQLLVGDVVIGRRPSARLAETEAAIVPAYVEGLRAEGSDVGEATVRRGHALMTYLFNGVSALPFEELDLGQVPDALAALAAERAAVARFCLDLVDAT</sequence>
<dbReference type="Gene3D" id="3.90.1200.10">
    <property type="match status" value="1"/>
</dbReference>
<evidence type="ECO:0000259" key="1">
    <source>
        <dbReference type="Pfam" id="PF01636"/>
    </source>
</evidence>
<gene>
    <name evidence="2" type="ORF">ETU37_00235</name>
</gene>
<dbReference type="OrthoDB" id="4577657at2"/>
<evidence type="ECO:0000313" key="2">
    <source>
        <dbReference type="EMBL" id="RYU15585.1"/>
    </source>
</evidence>
<accession>A0A4Q5JCH0</accession>
<feature type="domain" description="Aminoglycoside phosphotransferase" evidence="1">
    <location>
        <begin position="113"/>
        <end position="303"/>
    </location>
</feature>
<name>A0A4Q5JCH0_9ACTN</name>
<dbReference type="Proteomes" id="UP000291189">
    <property type="component" value="Unassembled WGS sequence"/>
</dbReference>
<dbReference type="RefSeq" id="WP_129984868.1">
    <property type="nucleotide sequence ID" value="NZ_SDPU01000001.1"/>
</dbReference>
<reference evidence="2 3" key="1">
    <citation type="submission" date="2019-01" db="EMBL/GenBank/DDBJ databases">
        <title>Nocardioides guangzhouensis sp. nov., an actinobacterium isolated from soil.</title>
        <authorList>
            <person name="Fu Y."/>
            <person name="Cai Y."/>
            <person name="Lin Z."/>
            <person name="Chen P."/>
        </authorList>
    </citation>
    <scope>NUCLEOTIDE SEQUENCE [LARGE SCALE GENOMIC DNA]</scope>
    <source>
        <strain evidence="2 3">NBRC 105384</strain>
    </source>
</reference>
<dbReference type="Pfam" id="PF01636">
    <property type="entry name" value="APH"/>
    <property type="match status" value="1"/>
</dbReference>
<evidence type="ECO:0000313" key="3">
    <source>
        <dbReference type="Proteomes" id="UP000291189"/>
    </source>
</evidence>
<dbReference type="AlphaFoldDB" id="A0A4Q5JCH0"/>
<dbReference type="EMBL" id="SDPU01000001">
    <property type="protein sequence ID" value="RYU15585.1"/>
    <property type="molecule type" value="Genomic_DNA"/>
</dbReference>
<dbReference type="InterPro" id="IPR011009">
    <property type="entry name" value="Kinase-like_dom_sf"/>
</dbReference>
<proteinExistence type="predicted"/>
<dbReference type="InterPro" id="IPR002575">
    <property type="entry name" value="Aminoglycoside_PTrfase"/>
</dbReference>
<dbReference type="SUPFAM" id="SSF56112">
    <property type="entry name" value="Protein kinase-like (PK-like)"/>
    <property type="match status" value="1"/>
</dbReference>